<reference evidence="7" key="1">
    <citation type="journal article" date="2010" name="BMC Genomics">
        <title>Salmo salar and Esox lucius full-length cDNA sequences reveal changes in evolutionary pressures on a post-tetraploidization genome.</title>
        <authorList>
            <person name="Leong J.S."/>
            <person name="Jantzen S.G."/>
            <person name="von Schalburg K.R."/>
            <person name="Cooper G.A."/>
            <person name="Messmer A.M."/>
            <person name="Liao N.Y."/>
            <person name="Munro S."/>
            <person name="Moore R."/>
            <person name="Holt R.A."/>
            <person name="Jones S.J."/>
            <person name="Davidson W.S."/>
            <person name="Koop B.F."/>
        </authorList>
    </citation>
    <scope>NUCLEOTIDE SEQUENCE</scope>
    <source>
        <tissue evidence="7">Head kidney</tissue>
    </source>
</reference>
<evidence type="ECO:0000256" key="3">
    <source>
        <dbReference type="ARBA" id="ARBA00022692"/>
    </source>
</evidence>
<organism evidence="7">
    <name type="scientific">Esox lucius</name>
    <name type="common">Northern pike</name>
    <dbReference type="NCBI Taxonomy" id="8010"/>
    <lineage>
        <taxon>Eukaryota</taxon>
        <taxon>Metazoa</taxon>
        <taxon>Chordata</taxon>
        <taxon>Craniata</taxon>
        <taxon>Vertebrata</taxon>
        <taxon>Euteleostomi</taxon>
        <taxon>Actinopterygii</taxon>
        <taxon>Neopterygii</taxon>
        <taxon>Teleostei</taxon>
        <taxon>Protacanthopterygii</taxon>
        <taxon>Esociformes</taxon>
        <taxon>Esocidae</taxon>
        <taxon>Esox</taxon>
    </lineage>
</organism>
<proteinExistence type="evidence at transcript level"/>
<keyword evidence="5 6" id="KW-0472">Membrane</keyword>
<dbReference type="OMA" id="IILDKHC"/>
<dbReference type="Bgee" id="ENSELUG00000020092">
    <property type="expression patterns" value="Expressed in liver and 14 other cell types or tissues"/>
</dbReference>
<dbReference type="FunCoup" id="C1BZT6">
    <property type="interactions" value="2"/>
</dbReference>
<dbReference type="PANTHER" id="PTHR23320:SF129">
    <property type="entry name" value="MEMBRANE-SPANNING 4-DOMAINS SUBFAMILY A MEMBER 15"/>
    <property type="match status" value="1"/>
</dbReference>
<evidence type="ECO:0000256" key="1">
    <source>
        <dbReference type="ARBA" id="ARBA00004141"/>
    </source>
</evidence>
<feature type="transmembrane region" description="Helical" evidence="6">
    <location>
        <begin position="40"/>
        <end position="60"/>
    </location>
</feature>
<dbReference type="STRING" id="8010.ENSELUP00000039802"/>
<keyword evidence="3 6" id="KW-0812">Transmembrane</keyword>
<sequence length="200" mass="22141">MAVSVSNDLSVSITTDVNADKLADKRQALRESIRKGEPKAFGVSQVMLGLLVMSFSLPLLFTEFTEVVSFGVPWWSSLTFITAGVIAIVLEKRTSMKSLCVCMGMTLVAALVSFLAFIFYMIDLHNNPETACNEDGGHRSYLESSCEDQHFATMMSYGVKSSLLFFTMIQVVISSSLSYILFKERRNYGQYASLGQSFPS</sequence>
<dbReference type="OrthoDB" id="8936163at2759"/>
<evidence type="ECO:0000256" key="5">
    <source>
        <dbReference type="ARBA" id="ARBA00023136"/>
    </source>
</evidence>
<dbReference type="InterPro" id="IPR007237">
    <property type="entry name" value="CD20-like"/>
</dbReference>
<comment type="similarity">
    <text evidence="2">Belongs to the MS4A family.</text>
</comment>
<dbReference type="EMBL" id="BT080115">
    <property type="protein sequence ID" value="ACO14539.1"/>
    <property type="molecule type" value="mRNA"/>
</dbReference>
<evidence type="ECO:0000256" key="6">
    <source>
        <dbReference type="SAM" id="Phobius"/>
    </source>
</evidence>
<dbReference type="Pfam" id="PF04103">
    <property type="entry name" value="CD20"/>
    <property type="match status" value="1"/>
</dbReference>
<feature type="transmembrane region" description="Helical" evidence="6">
    <location>
        <begin position="163"/>
        <end position="182"/>
    </location>
</feature>
<name>C1BZT6_ESOLU</name>
<evidence type="ECO:0000313" key="7">
    <source>
        <dbReference type="EMBL" id="ACO14539.1"/>
    </source>
</evidence>
<feature type="transmembrane region" description="Helical" evidence="6">
    <location>
        <begin position="72"/>
        <end position="90"/>
    </location>
</feature>
<dbReference type="InterPro" id="IPR030417">
    <property type="entry name" value="MS4A"/>
</dbReference>
<dbReference type="PANTHER" id="PTHR23320">
    <property type="entry name" value="MEMBRANE-SPANNING 4-DOMAINS SUBFAMILY A MS4A -RELATED"/>
    <property type="match status" value="1"/>
</dbReference>
<keyword evidence="4 6" id="KW-1133">Transmembrane helix</keyword>
<dbReference type="KEGG" id="els:105022894"/>
<comment type="subcellular location">
    <subcellularLocation>
        <location evidence="1">Membrane</location>
        <topology evidence="1">Multi-pass membrane protein</topology>
    </subcellularLocation>
</comment>
<dbReference type="GO" id="GO:0016020">
    <property type="term" value="C:membrane"/>
    <property type="evidence" value="ECO:0007669"/>
    <property type="project" value="UniProtKB-SubCell"/>
</dbReference>
<evidence type="ECO:0000256" key="4">
    <source>
        <dbReference type="ARBA" id="ARBA00022989"/>
    </source>
</evidence>
<protein>
    <submittedName>
        <fullName evidence="7">Membrane-spanning 4-domains subfamily A member 12</fullName>
    </submittedName>
</protein>
<reference evidence="7" key="2">
    <citation type="submission" date="2010-07" db="EMBL/GenBank/DDBJ databases">
        <title>Esox lucius ESTs and full-length cDNAs.</title>
        <authorList>
            <consortium name="cGRASP (B.F. Koop &amp; W.S. Davidson)"/>
            <person name="Leong J."/>
            <person name="Jantzen S."/>
            <person name="Cooper G."/>
            <person name="Davidson W.S."/>
            <person name="Koop B.F."/>
        </authorList>
    </citation>
    <scope>NUCLEOTIDE SEQUENCE</scope>
    <source>
        <tissue evidence="7">Head kidney</tissue>
    </source>
</reference>
<accession>C1BZT6</accession>
<evidence type="ECO:0000256" key="2">
    <source>
        <dbReference type="ARBA" id="ARBA00009565"/>
    </source>
</evidence>
<dbReference type="AlphaFoldDB" id="C1BZT6"/>
<gene>
    <name evidence="7" type="primary">M4A12</name>
</gene>
<feature type="transmembrane region" description="Helical" evidence="6">
    <location>
        <begin position="99"/>
        <end position="122"/>
    </location>
</feature>